<dbReference type="GO" id="GO:0046982">
    <property type="term" value="F:protein heterodimerization activity"/>
    <property type="evidence" value="ECO:0007669"/>
    <property type="project" value="InterPro"/>
</dbReference>
<dbReference type="Gene3D" id="1.10.20.10">
    <property type="entry name" value="Histone, subunit A"/>
    <property type="match status" value="1"/>
</dbReference>
<dbReference type="GO" id="GO:0000786">
    <property type="term" value="C:nucleosome"/>
    <property type="evidence" value="ECO:0007669"/>
    <property type="project" value="InterPro"/>
</dbReference>
<comment type="similarity">
    <text evidence="1">Belongs to the histone H3 family.</text>
</comment>
<dbReference type="Pfam" id="PF00125">
    <property type="entry name" value="Histone"/>
    <property type="match status" value="1"/>
</dbReference>
<keyword evidence="5" id="KW-1185">Reference proteome</keyword>
<dbReference type="InterPro" id="IPR007125">
    <property type="entry name" value="H2A/H2B/H3"/>
</dbReference>
<evidence type="ECO:0000259" key="3">
    <source>
        <dbReference type="Pfam" id="PF00125"/>
    </source>
</evidence>
<dbReference type="InterPro" id="IPR009072">
    <property type="entry name" value="Histone-fold"/>
</dbReference>
<evidence type="ECO:0000313" key="5">
    <source>
        <dbReference type="Proteomes" id="UP000323506"/>
    </source>
</evidence>
<keyword evidence="2" id="KW-0007">Acetylation</keyword>
<evidence type="ECO:0000256" key="2">
    <source>
        <dbReference type="ARBA" id="ARBA00022990"/>
    </source>
</evidence>
<dbReference type="GO" id="GO:0030527">
    <property type="term" value="F:structural constituent of chromatin"/>
    <property type="evidence" value="ECO:0007669"/>
    <property type="project" value="InterPro"/>
</dbReference>
<organism evidence="4 5">
    <name type="scientific">Gossypium darwinii</name>
    <name type="common">Darwin's cotton</name>
    <name type="synonym">Gossypium barbadense var. darwinii</name>
    <dbReference type="NCBI Taxonomy" id="34276"/>
    <lineage>
        <taxon>Eukaryota</taxon>
        <taxon>Viridiplantae</taxon>
        <taxon>Streptophyta</taxon>
        <taxon>Embryophyta</taxon>
        <taxon>Tracheophyta</taxon>
        <taxon>Spermatophyta</taxon>
        <taxon>Magnoliopsida</taxon>
        <taxon>eudicotyledons</taxon>
        <taxon>Gunneridae</taxon>
        <taxon>Pentapetalae</taxon>
        <taxon>rosids</taxon>
        <taxon>malvids</taxon>
        <taxon>Malvales</taxon>
        <taxon>Malvaceae</taxon>
        <taxon>Malvoideae</taxon>
        <taxon>Gossypium</taxon>
    </lineage>
</organism>
<evidence type="ECO:0000256" key="1">
    <source>
        <dbReference type="ARBA" id="ARBA00010343"/>
    </source>
</evidence>
<dbReference type="Proteomes" id="UP000323506">
    <property type="component" value="Chromosome D13"/>
</dbReference>
<feature type="domain" description="Core Histone H2A/H2B/H3" evidence="3">
    <location>
        <begin position="50"/>
        <end position="78"/>
    </location>
</feature>
<dbReference type="PROSITE" id="PS00959">
    <property type="entry name" value="HISTONE_H3_2"/>
    <property type="match status" value="1"/>
</dbReference>
<accession>A0A5D1ZZZ2</accession>
<proteinExistence type="inferred from homology"/>
<dbReference type="AlphaFoldDB" id="A0A5D1ZZZ2"/>
<gene>
    <name evidence="4" type="ORF">ES288_D13G123200v1</name>
</gene>
<dbReference type="GO" id="GO:0003677">
    <property type="term" value="F:DNA binding"/>
    <property type="evidence" value="ECO:0007669"/>
    <property type="project" value="InterPro"/>
</dbReference>
<sequence length="82" mass="9779">MELLFHSNLIPRATVKQVLDENSLPLFFPKFTPDFFLPKSSIHSPFIFISREIQKYQQSTELLIKKLPFERLVREIAQDFLR</sequence>
<reference evidence="4 5" key="1">
    <citation type="submission" date="2019-06" db="EMBL/GenBank/DDBJ databases">
        <title>WGS assembly of Gossypium darwinii.</title>
        <authorList>
            <person name="Chen Z.J."/>
            <person name="Sreedasyam A."/>
            <person name="Ando A."/>
            <person name="Song Q."/>
            <person name="De L."/>
            <person name="Hulse-Kemp A."/>
            <person name="Ding M."/>
            <person name="Ye W."/>
            <person name="Kirkbride R."/>
            <person name="Jenkins J."/>
            <person name="Plott C."/>
            <person name="Lovell J."/>
            <person name="Lin Y.-M."/>
            <person name="Vaughn R."/>
            <person name="Liu B."/>
            <person name="Li W."/>
            <person name="Simpson S."/>
            <person name="Scheffler B."/>
            <person name="Saski C."/>
            <person name="Grover C."/>
            <person name="Hu G."/>
            <person name="Conover J."/>
            <person name="Carlson J."/>
            <person name="Shu S."/>
            <person name="Boston L."/>
            <person name="Williams M."/>
            <person name="Peterson D."/>
            <person name="Mcgee K."/>
            <person name="Jones D."/>
            <person name="Wendel J."/>
            <person name="Stelly D."/>
            <person name="Grimwood J."/>
            <person name="Schmutz J."/>
        </authorList>
    </citation>
    <scope>NUCLEOTIDE SEQUENCE [LARGE SCALE GENOMIC DNA]</scope>
    <source>
        <strain evidence="4">1808015.09</strain>
    </source>
</reference>
<dbReference type="EMBL" id="CM017713">
    <property type="protein sequence ID" value="TYG37208.1"/>
    <property type="molecule type" value="Genomic_DNA"/>
</dbReference>
<name>A0A5D1ZZZ2_GOSDA</name>
<evidence type="ECO:0000313" key="4">
    <source>
        <dbReference type="EMBL" id="TYG37208.1"/>
    </source>
</evidence>
<protein>
    <recommendedName>
        <fullName evidence="3">Core Histone H2A/H2B/H3 domain-containing protein</fullName>
    </recommendedName>
</protein>
<dbReference type="PANTHER" id="PTHR11426">
    <property type="entry name" value="HISTONE H3"/>
    <property type="match status" value="1"/>
</dbReference>
<dbReference type="SUPFAM" id="SSF47113">
    <property type="entry name" value="Histone-fold"/>
    <property type="match status" value="1"/>
</dbReference>
<dbReference type="InterPro" id="IPR000164">
    <property type="entry name" value="Histone_H3/CENP-A"/>
</dbReference>